<organism evidence="2 3">
    <name type="scientific">Seminavis robusta</name>
    <dbReference type="NCBI Taxonomy" id="568900"/>
    <lineage>
        <taxon>Eukaryota</taxon>
        <taxon>Sar</taxon>
        <taxon>Stramenopiles</taxon>
        <taxon>Ochrophyta</taxon>
        <taxon>Bacillariophyta</taxon>
        <taxon>Bacillariophyceae</taxon>
        <taxon>Bacillariophycidae</taxon>
        <taxon>Naviculales</taxon>
        <taxon>Naviculaceae</taxon>
        <taxon>Seminavis</taxon>
    </lineage>
</organism>
<evidence type="ECO:0000313" key="3">
    <source>
        <dbReference type="Proteomes" id="UP001153069"/>
    </source>
</evidence>
<reference evidence="2" key="1">
    <citation type="submission" date="2020-06" db="EMBL/GenBank/DDBJ databases">
        <authorList>
            <consortium name="Plant Systems Biology data submission"/>
        </authorList>
    </citation>
    <scope>NUCLEOTIDE SEQUENCE</scope>
    <source>
        <strain evidence="2">D6</strain>
    </source>
</reference>
<proteinExistence type="predicted"/>
<comment type="caution">
    <text evidence="2">The sequence shown here is derived from an EMBL/GenBank/DDBJ whole genome shotgun (WGS) entry which is preliminary data.</text>
</comment>
<feature type="compositionally biased region" description="Basic and acidic residues" evidence="1">
    <location>
        <begin position="1"/>
        <end position="10"/>
    </location>
</feature>
<keyword evidence="3" id="KW-1185">Reference proteome</keyword>
<feature type="region of interest" description="Disordered" evidence="1">
    <location>
        <begin position="1"/>
        <end position="92"/>
    </location>
</feature>
<feature type="compositionally biased region" description="Polar residues" evidence="1">
    <location>
        <begin position="40"/>
        <end position="70"/>
    </location>
</feature>
<dbReference type="AlphaFoldDB" id="A0A9N8DJK2"/>
<evidence type="ECO:0000313" key="2">
    <source>
        <dbReference type="EMBL" id="CAB9503145.1"/>
    </source>
</evidence>
<name>A0A9N8DJK2_9STRA</name>
<gene>
    <name evidence="2" type="ORF">SEMRO_157_G071130.1</name>
</gene>
<sequence>MSRWTVERSNKRTRTTTTTRTGGGADEKHGGRGRGKSNDFAWTSGSGYSSPVTTWTAGSPMDNNQFSNPAQFEDLDFPREPQSGLCLDSRKM</sequence>
<evidence type="ECO:0000256" key="1">
    <source>
        <dbReference type="SAM" id="MobiDB-lite"/>
    </source>
</evidence>
<accession>A0A9N8DJK2</accession>
<protein>
    <submittedName>
        <fullName evidence="2">Uncharacterized protein</fullName>
    </submittedName>
</protein>
<dbReference type="Proteomes" id="UP001153069">
    <property type="component" value="Unassembled WGS sequence"/>
</dbReference>
<dbReference type="EMBL" id="CAICTM010000156">
    <property type="protein sequence ID" value="CAB9503145.1"/>
    <property type="molecule type" value="Genomic_DNA"/>
</dbReference>